<feature type="compositionally biased region" description="Pro residues" evidence="2">
    <location>
        <begin position="338"/>
        <end position="350"/>
    </location>
</feature>
<feature type="transmembrane region" description="Helical" evidence="3">
    <location>
        <begin position="868"/>
        <end position="888"/>
    </location>
</feature>
<comment type="caution">
    <text evidence="4">The sequence shown here is derived from an EMBL/GenBank/DDBJ whole genome shotgun (WGS) entry which is preliminary data.</text>
</comment>
<feature type="compositionally biased region" description="Gly residues" evidence="2">
    <location>
        <begin position="128"/>
        <end position="180"/>
    </location>
</feature>
<keyword evidence="3" id="KW-1133">Transmembrane helix</keyword>
<feature type="compositionally biased region" description="Low complexity" evidence="2">
    <location>
        <begin position="181"/>
        <end position="190"/>
    </location>
</feature>
<gene>
    <name evidence="4" type="ORF">GPECTOR_9g549</name>
</gene>
<feature type="region of interest" description="Disordered" evidence="2">
    <location>
        <begin position="108"/>
        <end position="194"/>
    </location>
</feature>
<dbReference type="EMBL" id="LSYV01000010">
    <property type="protein sequence ID" value="KXZ52505.1"/>
    <property type="molecule type" value="Genomic_DNA"/>
</dbReference>
<feature type="region of interest" description="Disordered" evidence="2">
    <location>
        <begin position="332"/>
        <end position="353"/>
    </location>
</feature>
<dbReference type="GO" id="GO:0005886">
    <property type="term" value="C:plasma membrane"/>
    <property type="evidence" value="ECO:0007669"/>
    <property type="project" value="TreeGrafter"/>
</dbReference>
<protein>
    <recommendedName>
        <fullName evidence="6">Ion transport domain-containing protein</fullName>
    </recommendedName>
</protein>
<feature type="region of interest" description="Disordered" evidence="2">
    <location>
        <begin position="404"/>
        <end position="434"/>
    </location>
</feature>
<dbReference type="PANTHER" id="PTHR10582">
    <property type="entry name" value="TRANSIENT RECEPTOR POTENTIAL ION CHANNEL PROTEIN"/>
    <property type="match status" value="1"/>
</dbReference>
<evidence type="ECO:0008006" key="6">
    <source>
        <dbReference type="Google" id="ProtNLM"/>
    </source>
</evidence>
<keyword evidence="5" id="KW-1185">Reference proteome</keyword>
<feature type="region of interest" description="Disordered" evidence="2">
    <location>
        <begin position="297"/>
        <end position="317"/>
    </location>
</feature>
<dbReference type="OrthoDB" id="528648at2759"/>
<dbReference type="InterPro" id="IPR024862">
    <property type="entry name" value="TRPV"/>
</dbReference>
<feature type="transmembrane region" description="Helical" evidence="3">
    <location>
        <begin position="1101"/>
        <end position="1121"/>
    </location>
</feature>
<feature type="transmembrane region" description="Helical" evidence="3">
    <location>
        <begin position="997"/>
        <end position="1013"/>
    </location>
</feature>
<sequence length="1349" mass="142274">MGARCGHGLAAPAPPPSPASGEGRHGALIGLLDAAVRTSHYQLTKLLLGVLVEGCPGVLREARFQATLEPLVSSFPTLFHRLIYKLKDMEEADVEGFVKHLLPRGYAQPAQGDGGGDKQPESAEASAGAGGVGGAGGAGDGGVNGGGSTTPRGAGGGGGGVNGGGSATPRGAGGGGGGAASGSPPRLPSLVTTRSLGKSSRYNVADGMQLLIYQHLVEGLGGGARARGGEGRTAAPFRVLKIFVEQLHEVLLADMAQFPVFADFARLIADSRIAEDDRWSEVRRRRLLALLREQPSGAAGPAGGLPPAAGGPRGSGGGGAVAIRLAAAAPAADAAPRSPGPKPAVPPSTPSGPLSAFPSIDVCATIGSGGGVGRSERGFASASAKRVGGGGLLDAGYGRGADGGGAGGRVGDDGGELHGGPEGGGGGAAVGGAPPDDGGSARCALLALQTLDVGRLLCAGVRGGKSDNVQAVVESIVGWVDTNSREGTPAYLSGISPERIAELATHFPFSCASLLSLVGRSALGRPQTLQVYGSLLYGGEGHRVRCAAVRNAFMWRQQEVERLGRKMRLAAAGGSSRGPSARREEASQYEARVTYDEEHLQHIIDALVDYGVPFECVYKAAVELGATPAHFAALIQEGFSGAELKQLISNGVGLDEIRTLLEACEQDPVSVAGVPDEAKKEVLEKLQEAKMSELVREMMGRGISPLLLEHILTERGGAMSPVTYFSNFRPGRPLVRTYPRHLFDPHYTHHFLQLFLINWRKGRRDPRDASRWEVPPWDKKFIDTVWEPSDPLCTRLKSAFDSRLTDAQVYIQDDGAGGWDQRHQTGSRPEALEASKRKEQREEWARREAHLLQLLRIFLSDWFLLHRWPVWLAARLLLWLLAQCYGWAVRQRWALRWMGTHDAAVQAFPMLGAGGCGAGRDVLGALVRADAPSSWFNYGLVRAMYHLQWEAFGSFLLNLTAATHIQLAAAFLAFFAGMLDHLRSGDPDQPLREVPQAQVPLCVALLLSASMIGERVLERRTKVPYGWVAYGRQLEVAGHCVLWGVALAVWGAGGRHTDGLVAAASGVAMLVLVARIIMFGLITDKLSTAVLALMEILKDSIYFFLLMATVYGGCVLAAAGLRADSSSSPTSYSAALFTVLLGDFSSDRSPRVTACGEGVGGGRFAGLSAFLLSVYAVLMLIVYMNLLIATMNDTYDREFRDSEVMRLRSQMMAFVKEGMQRTEAQRSMVQALPSLNGDVLHLLLRPEEAKSGRWVSQGGPEAPDSGGAWEGRISYMRGAIVREVEGLVRAVAADAAEGSHGQLEAGLRALGERLAASEQRTGEELRAVVACLQAIEARLGGGAGGGAAR</sequence>
<feature type="region of interest" description="Disordered" evidence="2">
    <location>
        <begin position="815"/>
        <end position="836"/>
    </location>
</feature>
<dbReference type="PANTHER" id="PTHR10582:SF2">
    <property type="entry name" value="INACTIVE"/>
    <property type="match status" value="1"/>
</dbReference>
<evidence type="ECO:0000256" key="3">
    <source>
        <dbReference type="SAM" id="Phobius"/>
    </source>
</evidence>
<feature type="transmembrane region" description="Helical" evidence="3">
    <location>
        <begin position="1167"/>
        <end position="1188"/>
    </location>
</feature>
<keyword evidence="3" id="KW-0472">Membrane</keyword>
<feature type="compositionally biased region" description="Gly residues" evidence="2">
    <location>
        <begin position="417"/>
        <end position="430"/>
    </location>
</feature>
<dbReference type="GO" id="GO:0005216">
    <property type="term" value="F:monoatomic ion channel activity"/>
    <property type="evidence" value="ECO:0007669"/>
    <property type="project" value="InterPro"/>
</dbReference>
<keyword evidence="1" id="KW-0677">Repeat</keyword>
<feature type="compositionally biased region" description="Low complexity" evidence="2">
    <location>
        <begin position="297"/>
        <end position="310"/>
    </location>
</feature>
<evidence type="ECO:0000256" key="1">
    <source>
        <dbReference type="ARBA" id="ARBA00022737"/>
    </source>
</evidence>
<reference evidence="5" key="1">
    <citation type="journal article" date="2016" name="Nat. Commun.">
        <title>The Gonium pectorale genome demonstrates co-option of cell cycle regulation during the evolution of multicellularity.</title>
        <authorList>
            <person name="Hanschen E.R."/>
            <person name="Marriage T.N."/>
            <person name="Ferris P.J."/>
            <person name="Hamaji T."/>
            <person name="Toyoda A."/>
            <person name="Fujiyama A."/>
            <person name="Neme R."/>
            <person name="Noguchi H."/>
            <person name="Minakuchi Y."/>
            <person name="Suzuki M."/>
            <person name="Kawai-Toyooka H."/>
            <person name="Smith D.R."/>
            <person name="Sparks H."/>
            <person name="Anderson J."/>
            <person name="Bakaric R."/>
            <person name="Luria V."/>
            <person name="Karger A."/>
            <person name="Kirschner M.W."/>
            <person name="Durand P.M."/>
            <person name="Michod R.E."/>
            <person name="Nozaki H."/>
            <person name="Olson B.J."/>
        </authorList>
    </citation>
    <scope>NUCLEOTIDE SEQUENCE [LARGE SCALE GENOMIC DNA]</scope>
    <source>
        <strain evidence="5">NIES-2863</strain>
    </source>
</reference>
<evidence type="ECO:0000313" key="4">
    <source>
        <dbReference type="EMBL" id="KXZ52505.1"/>
    </source>
</evidence>
<organism evidence="4 5">
    <name type="scientific">Gonium pectorale</name>
    <name type="common">Green alga</name>
    <dbReference type="NCBI Taxonomy" id="33097"/>
    <lineage>
        <taxon>Eukaryota</taxon>
        <taxon>Viridiplantae</taxon>
        <taxon>Chlorophyta</taxon>
        <taxon>core chlorophytes</taxon>
        <taxon>Chlorophyceae</taxon>
        <taxon>CS clade</taxon>
        <taxon>Chlamydomonadales</taxon>
        <taxon>Volvocaceae</taxon>
        <taxon>Gonium</taxon>
    </lineage>
</organism>
<feature type="region of interest" description="Disordered" evidence="2">
    <location>
        <begin position="1"/>
        <end position="22"/>
    </location>
</feature>
<keyword evidence="3" id="KW-0812">Transmembrane</keyword>
<evidence type="ECO:0000256" key="2">
    <source>
        <dbReference type="SAM" id="MobiDB-lite"/>
    </source>
</evidence>
<evidence type="ECO:0000313" key="5">
    <source>
        <dbReference type="Proteomes" id="UP000075714"/>
    </source>
</evidence>
<name>A0A150GRN6_GONPE</name>
<accession>A0A150GRN6</accession>
<feature type="transmembrane region" description="Helical" evidence="3">
    <location>
        <begin position="1059"/>
        <end position="1081"/>
    </location>
</feature>
<feature type="transmembrane region" description="Helical" evidence="3">
    <location>
        <begin position="1034"/>
        <end position="1053"/>
    </location>
</feature>
<feature type="transmembrane region" description="Helical" evidence="3">
    <location>
        <begin position="955"/>
        <end position="977"/>
    </location>
</feature>
<dbReference type="Proteomes" id="UP000075714">
    <property type="component" value="Unassembled WGS sequence"/>
</dbReference>
<dbReference type="GO" id="GO:0098703">
    <property type="term" value="P:calcium ion import across plasma membrane"/>
    <property type="evidence" value="ECO:0007669"/>
    <property type="project" value="TreeGrafter"/>
</dbReference>
<proteinExistence type="predicted"/>